<dbReference type="SUPFAM" id="SSF48452">
    <property type="entry name" value="TPR-like"/>
    <property type="match status" value="1"/>
</dbReference>
<dbReference type="InterPro" id="IPR011990">
    <property type="entry name" value="TPR-like_helical_dom_sf"/>
</dbReference>
<sequence length="114" mass="12724">MKKLLIYIAAFAMILAMNTSCEDMGSLEEHPKKVDATTFMANAKEVESVINSIYFQLRRDPGFSRYLIVLEEGLADYCIGRGNYATAYDTGRTSGGVGFSKDSWAVLYRAIRFA</sequence>
<reference evidence="2 3" key="1">
    <citation type="journal article" date="2019" name="Nat. Med.">
        <title>A library of human gut bacterial isolates paired with longitudinal multiomics data enables mechanistic microbiome research.</title>
        <authorList>
            <person name="Poyet M."/>
            <person name="Groussin M."/>
            <person name="Gibbons S.M."/>
            <person name="Avila-Pacheco J."/>
            <person name="Jiang X."/>
            <person name="Kearney S.M."/>
            <person name="Perrotta A.R."/>
            <person name="Berdy B."/>
            <person name="Zhao S."/>
            <person name="Lieberman T.D."/>
            <person name="Swanson P.K."/>
            <person name="Smith M."/>
            <person name="Roesemann S."/>
            <person name="Alexander J.E."/>
            <person name="Rich S.A."/>
            <person name="Livny J."/>
            <person name="Vlamakis H."/>
            <person name="Clish C."/>
            <person name="Bullock K."/>
            <person name="Deik A."/>
            <person name="Scott J."/>
            <person name="Pierce K.A."/>
            <person name="Xavier R.J."/>
            <person name="Alm E.J."/>
        </authorList>
    </citation>
    <scope>NUCLEOTIDE SEQUENCE [LARGE SCALE GENOMIC DNA]</scope>
    <source>
        <strain evidence="2 3">BIOML-A163</strain>
    </source>
</reference>
<dbReference type="AlphaFoldDB" id="A0A5M5C4V3"/>
<organism evidence="2 3">
    <name type="scientific">Bacteroides ovatus</name>
    <dbReference type="NCBI Taxonomy" id="28116"/>
    <lineage>
        <taxon>Bacteria</taxon>
        <taxon>Pseudomonadati</taxon>
        <taxon>Bacteroidota</taxon>
        <taxon>Bacteroidia</taxon>
        <taxon>Bacteroidales</taxon>
        <taxon>Bacteroidaceae</taxon>
        <taxon>Bacteroides</taxon>
    </lineage>
</organism>
<evidence type="ECO:0000313" key="3">
    <source>
        <dbReference type="Proteomes" id="UP000323717"/>
    </source>
</evidence>
<accession>A0A5M5C4V3</accession>
<protein>
    <submittedName>
        <fullName evidence="2">RagB/SusD family nutrient uptake outer membrane protein</fullName>
    </submittedName>
</protein>
<name>A0A5M5C4V3_BACOV</name>
<proteinExistence type="predicted"/>
<comment type="caution">
    <text evidence="2">The sequence shown here is derived from an EMBL/GenBank/DDBJ whole genome shotgun (WGS) entry which is preliminary data.</text>
</comment>
<evidence type="ECO:0000313" key="2">
    <source>
        <dbReference type="EMBL" id="KAA3952137.1"/>
    </source>
</evidence>
<keyword evidence="1" id="KW-0732">Signal</keyword>
<dbReference type="Gene3D" id="1.25.40.390">
    <property type="match status" value="1"/>
</dbReference>
<dbReference type="Proteomes" id="UP000323717">
    <property type="component" value="Unassembled WGS sequence"/>
</dbReference>
<evidence type="ECO:0000256" key="1">
    <source>
        <dbReference type="SAM" id="SignalP"/>
    </source>
</evidence>
<feature type="non-terminal residue" evidence="2">
    <location>
        <position position="114"/>
    </location>
</feature>
<gene>
    <name evidence="2" type="ORF">F3D71_10380</name>
</gene>
<dbReference type="EMBL" id="VWLE01000117">
    <property type="protein sequence ID" value="KAA3952137.1"/>
    <property type="molecule type" value="Genomic_DNA"/>
</dbReference>
<feature type="signal peptide" evidence="1">
    <location>
        <begin position="1"/>
        <end position="22"/>
    </location>
</feature>
<feature type="chain" id="PRO_5024320589" evidence="1">
    <location>
        <begin position="23"/>
        <end position="114"/>
    </location>
</feature>